<evidence type="ECO:0000256" key="11">
    <source>
        <dbReference type="PIRSR" id="PIRSR016958-1"/>
    </source>
</evidence>
<dbReference type="AlphaFoldDB" id="J3JU45"/>
<name>J3JU45_DENPD</name>
<dbReference type="Gene3D" id="3.40.50.150">
    <property type="entry name" value="Vaccinia Virus protein VP39"/>
    <property type="match status" value="1"/>
</dbReference>
<sequence>MANDITSTPEHFYQDAAKYWSKVPATVNGMLGGLGSVSTTDIQGSKTLLKQLLNSKFPPGRSYALDCGAGIGRITKFLLSELFDQVDMVEQNAAFLETAELYLGQSLMERKVGVMFPVGLQHFAPEPKKYDVIWVQWVLGHLTDDDFVKFFVNCQIGLRPNGVIVAKENITSTDDVDVDATDSSVTRPLGVLKKLFDQAGLDCDRLVKQHNFPKGLYAVYMFVLKPKIDVPHATETLKSVDGVSD</sequence>
<comment type="catalytic activity">
    <reaction evidence="10">
        <text>N-terminal L-alanyl-L-prolyl-L-lysyl-[protein] + 3 S-adenosyl-L-methionine = N-terminal N,N,N-trimethyl-L-alanyl-L-prolyl-L-lysyl-[protein] + 3 S-adenosyl-L-homocysteine + 3 H(+)</text>
        <dbReference type="Rhea" id="RHEA:54712"/>
        <dbReference type="Rhea" id="RHEA-COMP:13785"/>
        <dbReference type="Rhea" id="RHEA-COMP:13971"/>
        <dbReference type="ChEBI" id="CHEBI:15378"/>
        <dbReference type="ChEBI" id="CHEBI:57856"/>
        <dbReference type="ChEBI" id="CHEBI:59789"/>
        <dbReference type="ChEBI" id="CHEBI:138057"/>
        <dbReference type="ChEBI" id="CHEBI:138315"/>
        <dbReference type="EC" id="2.1.1.244"/>
    </reaction>
</comment>
<dbReference type="EMBL" id="BT126757">
    <property type="protein sequence ID" value="AEE61719.1"/>
    <property type="molecule type" value="mRNA"/>
</dbReference>
<feature type="binding site" evidence="11">
    <location>
        <position position="136"/>
    </location>
    <ligand>
        <name>S-adenosyl-L-methionine</name>
        <dbReference type="ChEBI" id="CHEBI:59789"/>
    </ligand>
</feature>
<dbReference type="SUPFAM" id="SSF53335">
    <property type="entry name" value="S-adenosyl-L-methionine-dependent methyltransferases"/>
    <property type="match status" value="1"/>
</dbReference>
<dbReference type="PANTHER" id="PTHR12753:SF0">
    <property type="entry name" value="ALPHA N-TERMINAL PROTEIN METHYLTRANSFERASE 1"/>
    <property type="match status" value="1"/>
</dbReference>
<comment type="catalytic activity">
    <reaction evidence="9">
        <text>N-terminal L-prolyl-L-prolyl-L-lysyl-[protein] + 2 S-adenosyl-L-methionine = N-terminal N,N-dimethyl-L-prolyl-L-prolyl-L-lysyl-[protein] + 2 S-adenosyl-L-homocysteine + 2 H(+)</text>
        <dbReference type="Rhea" id="RHEA:54736"/>
        <dbReference type="Rhea" id="RHEA-COMP:13787"/>
        <dbReference type="Rhea" id="RHEA-COMP:13974"/>
        <dbReference type="ChEBI" id="CHEBI:15378"/>
        <dbReference type="ChEBI" id="CHEBI:57856"/>
        <dbReference type="ChEBI" id="CHEBI:59789"/>
        <dbReference type="ChEBI" id="CHEBI:138059"/>
        <dbReference type="ChEBI" id="CHEBI:138318"/>
        <dbReference type="EC" id="2.1.1.244"/>
    </reaction>
</comment>
<evidence type="ECO:0000256" key="10">
    <source>
        <dbReference type="ARBA" id="ARBA00048167"/>
    </source>
</evidence>
<evidence type="ECO:0000256" key="5">
    <source>
        <dbReference type="ARBA" id="ARBA00039112"/>
    </source>
</evidence>
<feature type="binding site" evidence="11">
    <location>
        <position position="68"/>
    </location>
    <ligand>
        <name>S-adenosyl-L-methionine</name>
        <dbReference type="ChEBI" id="CHEBI:59789"/>
    </ligand>
</feature>
<dbReference type="OrthoDB" id="1298661at2759"/>
<evidence type="ECO:0000256" key="8">
    <source>
        <dbReference type="ARBA" id="ARBA00047306"/>
    </source>
</evidence>
<evidence type="ECO:0000256" key="3">
    <source>
        <dbReference type="ARBA" id="ARBA00022679"/>
    </source>
</evidence>
<dbReference type="PANTHER" id="PTHR12753">
    <property type="entry name" value="AD-003 - RELATED"/>
    <property type="match status" value="1"/>
</dbReference>
<accession>J3JU45</accession>
<evidence type="ECO:0000256" key="4">
    <source>
        <dbReference type="ARBA" id="ARBA00022691"/>
    </source>
</evidence>
<comment type="similarity">
    <text evidence="1">Belongs to the methyltransferase superfamily. NTM1 family.</text>
</comment>
<dbReference type="GO" id="GO:0071885">
    <property type="term" value="F:N-terminal protein N-methyltransferase activity"/>
    <property type="evidence" value="ECO:0007669"/>
    <property type="project" value="UniProtKB-EC"/>
</dbReference>
<keyword evidence="4 11" id="KW-0949">S-adenosyl-L-methionine</keyword>
<dbReference type="InterPro" id="IPR008576">
    <property type="entry name" value="MeTrfase_NTM1"/>
</dbReference>
<dbReference type="Pfam" id="PF05891">
    <property type="entry name" value="Methyltransf_PK"/>
    <property type="match status" value="1"/>
</dbReference>
<evidence type="ECO:0000256" key="6">
    <source>
        <dbReference type="ARBA" id="ARBA00039449"/>
    </source>
</evidence>
<dbReference type="InterPro" id="IPR029063">
    <property type="entry name" value="SAM-dependent_MTases_sf"/>
</dbReference>
<dbReference type="CDD" id="cd02440">
    <property type="entry name" value="AdoMet_MTases"/>
    <property type="match status" value="1"/>
</dbReference>
<evidence type="ECO:0000256" key="9">
    <source>
        <dbReference type="ARBA" id="ARBA00047885"/>
    </source>
</evidence>
<organism evidence="12">
    <name type="scientific">Dendroctonus ponderosae</name>
    <name type="common">Mountain pine beetle</name>
    <dbReference type="NCBI Taxonomy" id="77166"/>
    <lineage>
        <taxon>Eukaryota</taxon>
        <taxon>Metazoa</taxon>
        <taxon>Ecdysozoa</taxon>
        <taxon>Arthropoda</taxon>
        <taxon>Hexapoda</taxon>
        <taxon>Insecta</taxon>
        <taxon>Pterygota</taxon>
        <taxon>Neoptera</taxon>
        <taxon>Endopterygota</taxon>
        <taxon>Coleoptera</taxon>
        <taxon>Polyphaga</taxon>
        <taxon>Cucujiformia</taxon>
        <taxon>Curculionidae</taxon>
        <taxon>Scolytinae</taxon>
        <taxon>Dendroctonus</taxon>
    </lineage>
</organism>
<dbReference type="EC" id="2.1.1.244" evidence="5"/>
<reference evidence="12" key="1">
    <citation type="journal article" date="2012" name="Insect Biochem. Mol. Biol.">
        <title>Transcriptome and full-length cDNA resources for the mountain pine beetle, Dendroctonus ponderosae Hopkins, a major insect pest of pine forests.</title>
        <authorList>
            <person name="Keeling C.I."/>
            <person name="Henderson H."/>
            <person name="Li M."/>
            <person name="Yuen M."/>
            <person name="Clark E.L."/>
            <person name="Fraser J.D."/>
            <person name="Huber D.P."/>
            <person name="Liao N.Y."/>
            <person name="Roderick Docking T."/>
            <person name="Birol I."/>
            <person name="Chan S.K."/>
            <person name="Taylor G.A."/>
            <person name="Palmquist D."/>
            <person name="Jones S.J."/>
            <person name="Bohlmann J."/>
        </authorList>
    </citation>
    <scope>NUCLEOTIDE SEQUENCE</scope>
    <source>
        <tissue evidence="12">Midgut and adhering fatbody of emerged adults of both sexes after feeding on lodgepole pine for up to 64 h</tissue>
    </source>
</reference>
<proteinExistence type="evidence at transcript level"/>
<keyword evidence="3" id="KW-0808">Transferase</keyword>
<evidence type="ECO:0000313" key="12">
    <source>
        <dbReference type="EMBL" id="AEE61719.1"/>
    </source>
</evidence>
<dbReference type="FunFam" id="3.40.50.150:FF:000025">
    <property type="entry name" value="N-terminal Xaa-Pro-Lys N-methyltransferase 1"/>
    <property type="match status" value="1"/>
</dbReference>
<evidence type="ECO:0000256" key="7">
    <source>
        <dbReference type="ARBA" id="ARBA00043129"/>
    </source>
</evidence>
<keyword evidence="2" id="KW-0489">Methyltransferase</keyword>
<evidence type="ECO:0000256" key="1">
    <source>
        <dbReference type="ARBA" id="ARBA00009059"/>
    </source>
</evidence>
<protein>
    <recommendedName>
        <fullName evidence="6">Alpha N-terminal protein methyltransferase 1</fullName>
        <ecNumber evidence="5">2.1.1.244</ecNumber>
    </recommendedName>
    <alternativeName>
        <fullName evidence="7">X-Pro-Lys N-terminal protein methyltransferase 1</fullName>
    </alternativeName>
</protein>
<dbReference type="PIRSF" id="PIRSF016958">
    <property type="entry name" value="DUF858_MeTrfase_lik"/>
    <property type="match status" value="1"/>
</dbReference>
<comment type="catalytic activity">
    <reaction evidence="8">
        <text>N-terminal L-seryl-L-prolyl-L-lysyl-[protein] + 3 S-adenosyl-L-methionine = N-terminal N,N,N-trimethyl-L-seryl-L-prolyl-L-lysyl-[protein] + 3 S-adenosyl-L-homocysteine + 3 H(+)</text>
        <dbReference type="Rhea" id="RHEA:54724"/>
        <dbReference type="Rhea" id="RHEA-COMP:13789"/>
        <dbReference type="Rhea" id="RHEA-COMP:13973"/>
        <dbReference type="ChEBI" id="CHEBI:15378"/>
        <dbReference type="ChEBI" id="CHEBI:57856"/>
        <dbReference type="ChEBI" id="CHEBI:59789"/>
        <dbReference type="ChEBI" id="CHEBI:138061"/>
        <dbReference type="ChEBI" id="CHEBI:138317"/>
        <dbReference type="EC" id="2.1.1.244"/>
    </reaction>
</comment>
<evidence type="ECO:0000256" key="2">
    <source>
        <dbReference type="ARBA" id="ARBA00022603"/>
    </source>
</evidence>
<feature type="binding site" evidence="11">
    <location>
        <begin position="120"/>
        <end position="121"/>
    </location>
    <ligand>
        <name>S-adenosyl-L-methionine</name>
        <dbReference type="ChEBI" id="CHEBI:59789"/>
    </ligand>
</feature>
<feature type="binding site" evidence="11">
    <location>
        <position position="73"/>
    </location>
    <ligand>
        <name>S-adenosyl-L-methionine</name>
        <dbReference type="ChEBI" id="CHEBI:59789"/>
    </ligand>
</feature>
<dbReference type="HOGENOM" id="CLU_055356_3_1_1"/>
<dbReference type="GO" id="GO:0005737">
    <property type="term" value="C:cytoplasm"/>
    <property type="evidence" value="ECO:0007669"/>
    <property type="project" value="TreeGrafter"/>
</dbReference>
<dbReference type="GO" id="GO:0032259">
    <property type="term" value="P:methylation"/>
    <property type="evidence" value="ECO:0007669"/>
    <property type="project" value="UniProtKB-KW"/>
</dbReference>